<organism evidence="5 6">
    <name type="scientific">Diacronema lutheri</name>
    <name type="common">Unicellular marine alga</name>
    <name type="synonym">Monochrysis lutheri</name>
    <dbReference type="NCBI Taxonomy" id="2081491"/>
    <lineage>
        <taxon>Eukaryota</taxon>
        <taxon>Haptista</taxon>
        <taxon>Haptophyta</taxon>
        <taxon>Pavlovophyceae</taxon>
        <taxon>Pavlovales</taxon>
        <taxon>Pavlovaceae</taxon>
        <taxon>Diacronema</taxon>
    </lineage>
</organism>
<evidence type="ECO:0000256" key="1">
    <source>
        <dbReference type="ARBA" id="ARBA00005585"/>
    </source>
</evidence>
<dbReference type="AlphaFoldDB" id="A0A8J5XDP3"/>
<dbReference type="SUPFAM" id="SSF82866">
    <property type="entry name" value="Multidrug efflux transporter AcrB transmembrane domain"/>
    <property type="match status" value="2"/>
</dbReference>
<dbReference type="GO" id="GO:0016020">
    <property type="term" value="C:membrane"/>
    <property type="evidence" value="ECO:0007669"/>
    <property type="project" value="TreeGrafter"/>
</dbReference>
<feature type="transmembrane region" description="Helical" evidence="3">
    <location>
        <begin position="239"/>
        <end position="260"/>
    </location>
</feature>
<evidence type="ECO:0000256" key="2">
    <source>
        <dbReference type="SAM" id="MobiDB-lite"/>
    </source>
</evidence>
<dbReference type="PANTHER" id="PTHR10796">
    <property type="entry name" value="PATCHED-RELATED"/>
    <property type="match status" value="1"/>
</dbReference>
<evidence type="ECO:0000313" key="6">
    <source>
        <dbReference type="Proteomes" id="UP000751190"/>
    </source>
</evidence>
<keyword evidence="6" id="KW-1185">Reference proteome</keyword>
<dbReference type="PANTHER" id="PTHR10796:SF92">
    <property type="entry name" value="PATCHED-RELATED, ISOFORM A"/>
    <property type="match status" value="1"/>
</dbReference>
<feature type="transmembrane region" description="Helical" evidence="3">
    <location>
        <begin position="763"/>
        <end position="781"/>
    </location>
</feature>
<dbReference type="OrthoDB" id="6510177at2759"/>
<keyword evidence="3" id="KW-0812">Transmembrane</keyword>
<dbReference type="InterPro" id="IPR000731">
    <property type="entry name" value="SSD"/>
</dbReference>
<dbReference type="InterPro" id="IPR051697">
    <property type="entry name" value="Patched_domain-protein"/>
</dbReference>
<dbReference type="Proteomes" id="UP000751190">
    <property type="component" value="Unassembled WGS sequence"/>
</dbReference>
<evidence type="ECO:0000259" key="4">
    <source>
        <dbReference type="PROSITE" id="PS50156"/>
    </source>
</evidence>
<protein>
    <recommendedName>
        <fullName evidence="4">SSD domain-containing protein</fullName>
    </recommendedName>
</protein>
<dbReference type="Gene3D" id="1.20.1640.10">
    <property type="entry name" value="Multidrug efflux transporter AcrB transmembrane domain"/>
    <property type="match status" value="2"/>
</dbReference>
<evidence type="ECO:0000313" key="5">
    <source>
        <dbReference type="EMBL" id="KAG8460830.1"/>
    </source>
</evidence>
<feature type="domain" description="SSD" evidence="4">
    <location>
        <begin position="236"/>
        <end position="389"/>
    </location>
</feature>
<feature type="transmembrane region" description="Helical" evidence="3">
    <location>
        <begin position="787"/>
        <end position="807"/>
    </location>
</feature>
<reference evidence="5" key="1">
    <citation type="submission" date="2021-05" db="EMBL/GenBank/DDBJ databases">
        <title>The genome of the haptophyte Pavlova lutheri (Diacronema luteri, Pavlovales) - a model for lipid biosynthesis in eukaryotic algae.</title>
        <authorList>
            <person name="Hulatt C.J."/>
            <person name="Posewitz M.C."/>
        </authorList>
    </citation>
    <scope>NUCLEOTIDE SEQUENCE</scope>
    <source>
        <strain evidence="5">NIVA-4/92</strain>
    </source>
</reference>
<dbReference type="PROSITE" id="PS51257">
    <property type="entry name" value="PROKAR_LIPOPROTEIN"/>
    <property type="match status" value="1"/>
</dbReference>
<dbReference type="EMBL" id="JAGTXO010000030">
    <property type="protein sequence ID" value="KAG8460830.1"/>
    <property type="molecule type" value="Genomic_DNA"/>
</dbReference>
<evidence type="ECO:0000256" key="3">
    <source>
        <dbReference type="SAM" id="Phobius"/>
    </source>
</evidence>
<dbReference type="SMART" id="SM00254">
    <property type="entry name" value="ShKT"/>
    <property type="match status" value="1"/>
</dbReference>
<accession>A0A8J5XDP3</accession>
<feature type="region of interest" description="Disordered" evidence="2">
    <location>
        <begin position="601"/>
        <end position="620"/>
    </location>
</feature>
<feature type="transmembrane region" description="Helical" evidence="3">
    <location>
        <begin position="272"/>
        <end position="295"/>
    </location>
</feature>
<dbReference type="PROSITE" id="PS50156">
    <property type="entry name" value="SSD"/>
    <property type="match status" value="1"/>
</dbReference>
<comment type="similarity">
    <text evidence="1">Belongs to the patched family.</text>
</comment>
<gene>
    <name evidence="5" type="ORF">KFE25_010885</name>
</gene>
<keyword evidence="3" id="KW-1133">Transmembrane helix</keyword>
<dbReference type="InterPro" id="IPR003582">
    <property type="entry name" value="ShKT_dom"/>
</dbReference>
<comment type="caution">
    <text evidence="5">The sequence shown here is derived from an EMBL/GenBank/DDBJ whole genome shotgun (WGS) entry which is preliminary data.</text>
</comment>
<keyword evidence="3" id="KW-0472">Membrane</keyword>
<feature type="transmembrane region" description="Helical" evidence="3">
    <location>
        <begin position="886"/>
        <end position="908"/>
    </location>
</feature>
<proteinExistence type="inferred from homology"/>
<feature type="transmembrane region" description="Helical" evidence="3">
    <location>
        <begin position="819"/>
        <end position="839"/>
    </location>
</feature>
<dbReference type="Pfam" id="PF12349">
    <property type="entry name" value="Sterol-sensing"/>
    <property type="match status" value="1"/>
</dbReference>
<sequence length="914" mass="96635">MARLEGAFGALGRAIARWPRVAIGVPLVLVALCACGLRGARFVTHPTELYVPQHSQYAYERRELVANFGPPPEPGMLLAMLELRATWGIEGDVGYEDACYRQYAAVAQEEVCAMRSVLQLWGFQPSSFDADDDWNAKVQAAHADGVVSLGGRVDTLEDAMQAEVLQLTYLFDAASPAYVDGGVRAWEAALVAMLARWNEDHADGRAGGRAGGHLLHVDYWSTLMNSADASAVILQDLPILAATIGAVFAYVSIAIGGLTIDCRRSRLQLGAMCGVVVGLAIVSAFGACAVFGVPLAPMSSLVVFILVGVAVDDMVIIVDSFDRTHAALSLDERVESALQRAGPALTLTSLTTAVALLSGLQADLPSISLFCLPGAVSVAMVNVLQLTLFIGGHESGAARGPTGAAYLRAPSPATSELDAEGHGCTHSRFGALWRKHAPAIALDARVRTCTLIVGAGMLAGAMCAIPSLQLGLPRENTLPETSESLAYLRALDKFFGGTQDVDLLVELRGAQLNDTKQNARVRAAMGELRQLPFVNSALSDWRTGYELYFNCSRVIDGLAPLEPGEQPTFELAARYLSDGGVHICREGAVYGALEHGADKAPAVSSSGARAPKPRRKTPEPCVDADDALAELSGGYTCEDAAEQCEEGAFWRVVRAYCPATCGRCIPDPSRFAQPELGERMAVAFGGLGHAPDVKMRRGTQVDANDSPLWLVAERFVISAALPDVLGLESLQRMQAVLGAHGLDGFVYCARFEFAATDLAMPRLVASNCAFAASGILLVVWLFLPLPLAALCVGVVLGVDALVLGMMAMVGMRLNCMSAVALLIALGLSIDYACHIVHAYERSRMPNCRAKVGLLRCHLSAPHSCSRARTLDEAISSMGLSTLSAGASSLLGTLFLGFSCMASAGVHAISSRCAS</sequence>
<name>A0A8J5XDP3_DIALT</name>
<dbReference type="InterPro" id="IPR053958">
    <property type="entry name" value="HMGCR/SNAP/NPC1-like_SSD"/>
</dbReference>
<feature type="transmembrane region" description="Helical" evidence="3">
    <location>
        <begin position="21"/>
        <end position="40"/>
    </location>
</feature>